<evidence type="ECO:0000259" key="1">
    <source>
        <dbReference type="SMART" id="SM01126"/>
    </source>
</evidence>
<feature type="domain" description="ISXO2-like transposase" evidence="1">
    <location>
        <begin position="375"/>
        <end position="490"/>
    </location>
</feature>
<evidence type="ECO:0000313" key="3">
    <source>
        <dbReference type="Proteomes" id="UP001162156"/>
    </source>
</evidence>
<dbReference type="SMART" id="SM01126">
    <property type="entry name" value="DDE_Tnp_IS1595"/>
    <property type="match status" value="1"/>
</dbReference>
<accession>A0AAV8ZU22</accession>
<comment type="caution">
    <text evidence="2">The sequence shown here is derived from an EMBL/GenBank/DDBJ whole genome shotgun (WGS) entry which is preliminary data.</text>
</comment>
<dbReference type="AlphaFoldDB" id="A0AAV8ZU22"/>
<sequence length="524" mass="60737">MEYKPPRPFDIDESCMWPKWKQKFNIFLKASGKHSSEEDVKIALLLHIIGDTGLDIYNTFPETKVATLTEVLNCFDAYFLPKTNVTMETFKFNNISQKEDQNIDSFITELKKQAANCAFICENDNCKRSYMERMIKDRVILGLNDKQVQQRLIRETNMTLEKTQEYCKSIELSKQHIKLLAPEEEVNIIKTTYNCKQCGNHHQRGKCPAFNKTCAVCQKKNHFAKMCYFKGRERKEARDPQENLDDADRLISFLQQHGVLLLGVDCPQCNKPCKLYSKPQLTFRCTNTIVKVNSNRKKTKVTCSYAAGAKKGTFFEHSRLPMNTICHFVALWLTFNHPRQTYIEHELQLSSSTVVDWSNFCREVCIACIVDASECIGGPGIVVEIDEAKMGKRKYNRGRIIDGQWVFGGFERESKKCFFVPVENRTKDTARNYSKHEAVNHSKNFVDSDTGAHTQNIERCWRDVRAGIPRFGRREQHFDGYLAEYQFRKKYPDHRDRFHHFFKCIGQVYPPAVSNFGEDSAGSD</sequence>
<dbReference type="InterPro" id="IPR024445">
    <property type="entry name" value="Tnp_ISXO2-like"/>
</dbReference>
<dbReference type="InterPro" id="IPR053164">
    <property type="entry name" value="IS1016-like_transposase"/>
</dbReference>
<organism evidence="2 3">
    <name type="scientific">Rhamnusium bicolor</name>
    <dbReference type="NCBI Taxonomy" id="1586634"/>
    <lineage>
        <taxon>Eukaryota</taxon>
        <taxon>Metazoa</taxon>
        <taxon>Ecdysozoa</taxon>
        <taxon>Arthropoda</taxon>
        <taxon>Hexapoda</taxon>
        <taxon>Insecta</taxon>
        <taxon>Pterygota</taxon>
        <taxon>Neoptera</taxon>
        <taxon>Endopterygota</taxon>
        <taxon>Coleoptera</taxon>
        <taxon>Polyphaga</taxon>
        <taxon>Cucujiformia</taxon>
        <taxon>Chrysomeloidea</taxon>
        <taxon>Cerambycidae</taxon>
        <taxon>Lepturinae</taxon>
        <taxon>Rhagiini</taxon>
        <taxon>Rhamnusium</taxon>
    </lineage>
</organism>
<dbReference type="PANTHER" id="PTHR47163">
    <property type="entry name" value="DDE_TNP_IS1595 DOMAIN-CONTAINING PROTEIN"/>
    <property type="match status" value="1"/>
</dbReference>
<gene>
    <name evidence="2" type="ORF">NQ314_000880</name>
</gene>
<reference evidence="2" key="1">
    <citation type="journal article" date="2023" name="Insect Mol. Biol.">
        <title>Genome sequencing provides insights into the evolution of gene families encoding plant cell wall-degrading enzymes in longhorned beetles.</title>
        <authorList>
            <person name="Shin N.R."/>
            <person name="Okamura Y."/>
            <person name="Kirsch R."/>
            <person name="Pauchet Y."/>
        </authorList>
    </citation>
    <scope>NUCLEOTIDE SEQUENCE</scope>
    <source>
        <strain evidence="2">RBIC_L_NR</strain>
    </source>
</reference>
<protein>
    <recommendedName>
        <fullName evidence="1">ISXO2-like transposase domain-containing protein</fullName>
    </recommendedName>
</protein>
<dbReference type="Proteomes" id="UP001162156">
    <property type="component" value="Unassembled WGS sequence"/>
</dbReference>
<keyword evidence="3" id="KW-1185">Reference proteome</keyword>
<name>A0AAV8ZU22_9CUCU</name>
<evidence type="ECO:0000313" key="2">
    <source>
        <dbReference type="EMBL" id="KAJ8971098.1"/>
    </source>
</evidence>
<dbReference type="EMBL" id="JANEYF010000252">
    <property type="protein sequence ID" value="KAJ8971098.1"/>
    <property type="molecule type" value="Genomic_DNA"/>
</dbReference>
<proteinExistence type="predicted"/>
<dbReference type="PANTHER" id="PTHR47163:SF2">
    <property type="entry name" value="SI:DKEY-17M8.2"/>
    <property type="match status" value="1"/>
</dbReference>